<name>A0A7J6E0A8_CANSA</name>
<evidence type="ECO:0000313" key="5">
    <source>
        <dbReference type="Proteomes" id="UP000525078"/>
    </source>
</evidence>
<comment type="caution">
    <text evidence="4">The sequence shown here is derived from an EMBL/GenBank/DDBJ whole genome shotgun (WGS) entry which is preliminary data.</text>
</comment>
<proteinExistence type="predicted"/>
<keyword evidence="2" id="KW-0378">Hydrolase</keyword>
<dbReference type="Pfam" id="PF02902">
    <property type="entry name" value="Peptidase_C48"/>
    <property type="match status" value="1"/>
</dbReference>
<sequence length="115" mass="13505">MKQSSIASITKLSEFSSPARPQIIAIRKALYNTESASLKKCTTTNIKERTIYILDSYNKPHEERVENCIKVYCRVIPFILEYLGFHEKRKNYKSGITDFNYEWLKTPYQKNTETV</sequence>
<organism evidence="4 5">
    <name type="scientific">Cannabis sativa</name>
    <name type="common">Hemp</name>
    <name type="synonym">Marijuana</name>
    <dbReference type="NCBI Taxonomy" id="3483"/>
    <lineage>
        <taxon>Eukaryota</taxon>
        <taxon>Viridiplantae</taxon>
        <taxon>Streptophyta</taxon>
        <taxon>Embryophyta</taxon>
        <taxon>Tracheophyta</taxon>
        <taxon>Spermatophyta</taxon>
        <taxon>Magnoliopsida</taxon>
        <taxon>eudicotyledons</taxon>
        <taxon>Gunneridae</taxon>
        <taxon>Pentapetalae</taxon>
        <taxon>rosids</taxon>
        <taxon>fabids</taxon>
        <taxon>Rosales</taxon>
        <taxon>Cannabaceae</taxon>
        <taxon>Cannabis</taxon>
    </lineage>
</organism>
<evidence type="ECO:0000256" key="2">
    <source>
        <dbReference type="ARBA" id="ARBA00022801"/>
    </source>
</evidence>
<dbReference type="Proteomes" id="UP000525078">
    <property type="component" value="Unassembled WGS sequence"/>
</dbReference>
<dbReference type="AlphaFoldDB" id="A0A7J6E0A8"/>
<gene>
    <name evidence="4" type="ORF">F8388_008771</name>
</gene>
<protein>
    <recommendedName>
        <fullName evidence="3">Ubiquitin-like protease family profile domain-containing protein</fullName>
    </recommendedName>
</protein>
<dbReference type="GO" id="GO:0008234">
    <property type="term" value="F:cysteine-type peptidase activity"/>
    <property type="evidence" value="ECO:0007669"/>
    <property type="project" value="InterPro"/>
</dbReference>
<reference evidence="4 5" key="1">
    <citation type="journal article" date="2020" name="bioRxiv">
        <title>Sequence and annotation of 42 cannabis genomes reveals extensive copy number variation in cannabinoid synthesis and pathogen resistance genes.</title>
        <authorList>
            <person name="Mckernan K.J."/>
            <person name="Helbert Y."/>
            <person name="Kane L.T."/>
            <person name="Ebling H."/>
            <person name="Zhang L."/>
            <person name="Liu B."/>
            <person name="Eaton Z."/>
            <person name="Mclaughlin S."/>
            <person name="Kingan S."/>
            <person name="Baybayan P."/>
            <person name="Concepcion G."/>
            <person name="Jordan M."/>
            <person name="Riva A."/>
            <person name="Barbazuk W."/>
            <person name="Harkins T."/>
        </authorList>
    </citation>
    <scope>NUCLEOTIDE SEQUENCE [LARGE SCALE GENOMIC DNA]</scope>
    <source>
        <strain evidence="5">cv. Jamaican Lion 4</strain>
        <tissue evidence="4">Leaf</tissue>
    </source>
</reference>
<evidence type="ECO:0000313" key="4">
    <source>
        <dbReference type="EMBL" id="KAF4351761.1"/>
    </source>
</evidence>
<dbReference type="InterPro" id="IPR003653">
    <property type="entry name" value="Peptidase_C48_C"/>
</dbReference>
<evidence type="ECO:0000259" key="3">
    <source>
        <dbReference type="Pfam" id="PF02902"/>
    </source>
</evidence>
<dbReference type="GO" id="GO:0006508">
    <property type="term" value="P:proteolysis"/>
    <property type="evidence" value="ECO:0007669"/>
    <property type="project" value="UniProtKB-KW"/>
</dbReference>
<keyword evidence="1" id="KW-0645">Protease</keyword>
<feature type="domain" description="Ubiquitin-like protease family profile" evidence="3">
    <location>
        <begin position="45"/>
        <end position="112"/>
    </location>
</feature>
<dbReference type="EMBL" id="JAATIP010000329">
    <property type="protein sequence ID" value="KAF4351761.1"/>
    <property type="molecule type" value="Genomic_DNA"/>
</dbReference>
<accession>A0A7J6E0A8</accession>
<evidence type="ECO:0000256" key="1">
    <source>
        <dbReference type="ARBA" id="ARBA00022670"/>
    </source>
</evidence>